<evidence type="ECO:0000259" key="9">
    <source>
        <dbReference type="PROSITE" id="PS50862"/>
    </source>
</evidence>
<dbReference type="OrthoDB" id="52632at2157"/>
<keyword evidence="1 7" id="KW-0963">Cytoplasm</keyword>
<keyword evidence="4 7" id="KW-0067">ATP-binding</keyword>
<evidence type="ECO:0000256" key="3">
    <source>
        <dbReference type="ARBA" id="ARBA00022741"/>
    </source>
</evidence>
<keyword evidence="5 7" id="KW-0648">Protein biosynthesis</keyword>
<dbReference type="SUPFAM" id="SSF55681">
    <property type="entry name" value="Class II aaRS and biotin synthetases"/>
    <property type="match status" value="1"/>
</dbReference>
<dbReference type="Pfam" id="PF01409">
    <property type="entry name" value="tRNA-synt_2d"/>
    <property type="match status" value="1"/>
</dbReference>
<dbReference type="SMR" id="A0A0E3SJK6"/>
<reference evidence="10 11" key="1">
    <citation type="submission" date="2014-07" db="EMBL/GenBank/DDBJ databases">
        <title>Methanogenic archaea and the global carbon cycle.</title>
        <authorList>
            <person name="Henriksen J.R."/>
            <person name="Luke J."/>
            <person name="Reinhart S."/>
            <person name="Benedict M.N."/>
            <person name="Youngblut N.D."/>
            <person name="Metcalf M.E."/>
            <person name="Whitaker R.J."/>
            <person name="Metcalf W.W."/>
        </authorList>
    </citation>
    <scope>NUCLEOTIDE SEQUENCE [LARGE SCALE GENOMIC DNA]</scope>
    <source>
        <strain evidence="10 11">HB-1</strain>
    </source>
</reference>
<dbReference type="InterPro" id="IPR002319">
    <property type="entry name" value="Phenylalanyl-tRNA_Synthase"/>
</dbReference>
<dbReference type="Proteomes" id="UP000033101">
    <property type="component" value="Chromosome"/>
</dbReference>
<feature type="domain" description="Aminoacyl-transfer RNA synthetases class-II family profile" evidence="9">
    <location>
        <begin position="214"/>
        <end position="315"/>
    </location>
</feature>
<dbReference type="Gene3D" id="3.30.930.10">
    <property type="entry name" value="Bira Bifunctional Protein, Domain 2"/>
    <property type="match status" value="1"/>
</dbReference>
<dbReference type="InterPro" id="IPR045864">
    <property type="entry name" value="aa-tRNA-synth_II/BPL/LPL"/>
</dbReference>
<dbReference type="GO" id="GO:0000049">
    <property type="term" value="F:tRNA binding"/>
    <property type="evidence" value="ECO:0007669"/>
    <property type="project" value="InterPro"/>
</dbReference>
<keyword evidence="11" id="KW-1185">Reference proteome</keyword>
<comment type="subcellular location">
    <subcellularLocation>
        <location evidence="7">Cytoplasm</location>
    </subcellularLocation>
</comment>
<keyword evidence="2 7" id="KW-0436">Ligase</keyword>
<keyword evidence="3 7" id="KW-0547">Nucleotide-binding</keyword>
<dbReference type="PROSITE" id="PS50862">
    <property type="entry name" value="AA_TRNA_LIGASE_II"/>
    <property type="match status" value="1"/>
</dbReference>
<accession>A0A0E3SJK6</accession>
<dbReference type="RefSeq" id="WP_048142694.1">
    <property type="nucleotide sequence ID" value="NZ_CP009516.1"/>
</dbReference>
<gene>
    <name evidence="7" type="primary">pylS</name>
    <name evidence="10" type="ORF">MSHOH_3965</name>
</gene>
<dbReference type="NCBIfam" id="TIGR03912">
    <property type="entry name" value="PylS_Nterm"/>
    <property type="match status" value="1"/>
</dbReference>
<proteinExistence type="inferred from homology"/>
<dbReference type="HAMAP" id="MF_01573">
    <property type="entry name" value="Pyl_tRNA_synth"/>
    <property type="match status" value="1"/>
</dbReference>
<feature type="region of interest" description="Disordered" evidence="8">
    <location>
        <begin position="120"/>
        <end position="159"/>
    </location>
</feature>
<dbReference type="STRING" id="1434110.MSHOH_3965"/>
<dbReference type="GO" id="GO:0005737">
    <property type="term" value="C:cytoplasm"/>
    <property type="evidence" value="ECO:0007669"/>
    <property type="project" value="UniProtKB-SubCell"/>
</dbReference>
<dbReference type="Gene3D" id="1.10.287.540">
    <property type="entry name" value="Helix hairpin bin"/>
    <property type="match status" value="1"/>
</dbReference>
<dbReference type="GO" id="GO:0005524">
    <property type="term" value="F:ATP binding"/>
    <property type="evidence" value="ECO:0007669"/>
    <property type="project" value="UniProtKB-UniRule"/>
</dbReference>
<dbReference type="InterPro" id="IPR023878">
    <property type="entry name" value="Pyrrolysyl-tRNA_ligase_N"/>
</dbReference>
<evidence type="ECO:0000256" key="2">
    <source>
        <dbReference type="ARBA" id="ARBA00022598"/>
    </source>
</evidence>
<sequence>MDKKPLDTLISATGLWMSRTGTIHKIKHHEVSRSKIYIEMACGDRLVVNNSRSSRTARALRHHKYKKTCKRCRVSDEDINNFLTKANEAQTSVKVKVVSAPTRTKKAMPKSVARALKPLENTAPAQTLSPESQVAPALSKGMASPETSASPVQASTPPLTKSQIDRLEGLLSPKDEISLDCGKPFRELESELLSRRKKDMQQIYAKERENYLGKLEREITKFFVDRGFLEIKSPILIPVEYIERMGIDSDKELSKQIFRVDKNFCLRPMLAPNLYNYLRKLDRALPDPIKIFEIGPCYRKESDGKEHLEEFTMLNFCQMGSGCTRENLESIITDFLNHLGIDFEIVGDSCMVYGDTLDVMHGDLELSSAVVGPIPLDREWGIDKPWIGAGFGLERLLKVMHDFKNIKRAARSESYYNGISTNL</sequence>
<evidence type="ECO:0000256" key="1">
    <source>
        <dbReference type="ARBA" id="ARBA00022490"/>
    </source>
</evidence>
<evidence type="ECO:0000256" key="4">
    <source>
        <dbReference type="ARBA" id="ARBA00022840"/>
    </source>
</evidence>
<comment type="similarity">
    <text evidence="7">Belongs to the class-II aminoacyl-tRNA synthetase family.</text>
</comment>
<feature type="compositionally biased region" description="Polar residues" evidence="8">
    <location>
        <begin position="123"/>
        <end position="132"/>
    </location>
</feature>
<dbReference type="GO" id="GO:0043767">
    <property type="term" value="F:pyrrolysyl-tRNA synthetase activity"/>
    <property type="evidence" value="ECO:0007669"/>
    <property type="project" value="UniProtKB-EC"/>
</dbReference>
<evidence type="ECO:0000256" key="8">
    <source>
        <dbReference type="SAM" id="MobiDB-lite"/>
    </source>
</evidence>
<evidence type="ECO:0000313" key="10">
    <source>
        <dbReference type="EMBL" id="AKB80448.1"/>
    </source>
</evidence>
<organism evidence="10 11">
    <name type="scientific">Methanosarcina horonobensis HB-1 = JCM 15518</name>
    <dbReference type="NCBI Taxonomy" id="1434110"/>
    <lineage>
        <taxon>Archaea</taxon>
        <taxon>Methanobacteriati</taxon>
        <taxon>Methanobacteriota</taxon>
        <taxon>Stenosarchaea group</taxon>
        <taxon>Methanomicrobia</taxon>
        <taxon>Methanosarcinales</taxon>
        <taxon>Methanosarcinaceae</taxon>
        <taxon>Methanosarcina</taxon>
    </lineage>
</organism>
<dbReference type="InterPro" id="IPR023877">
    <property type="entry name" value="Pyrrolysyl-tRNA_ligase_C"/>
</dbReference>
<comment type="catalytic activity">
    <reaction evidence="7">
        <text>tRNA(Pyl) + L-pyrrolysine + ATP = L-pyrrolysyl-tRNA(Pyl) + AMP + diphosphate</text>
        <dbReference type="Rhea" id="RHEA:19277"/>
        <dbReference type="Rhea" id="RHEA-COMP:9720"/>
        <dbReference type="Rhea" id="RHEA-COMP:9721"/>
        <dbReference type="ChEBI" id="CHEBI:30616"/>
        <dbReference type="ChEBI" id="CHEBI:33019"/>
        <dbReference type="ChEBI" id="CHEBI:58499"/>
        <dbReference type="ChEBI" id="CHEBI:78442"/>
        <dbReference type="ChEBI" id="CHEBI:78556"/>
        <dbReference type="ChEBI" id="CHEBI:456215"/>
        <dbReference type="EC" id="6.1.1.26"/>
    </reaction>
</comment>
<feature type="compositionally biased region" description="Polar residues" evidence="8">
    <location>
        <begin position="145"/>
        <end position="159"/>
    </location>
</feature>
<dbReference type="GO" id="GO:0006418">
    <property type="term" value="P:tRNA aminoacylation for protein translation"/>
    <property type="evidence" value="ECO:0007669"/>
    <property type="project" value="UniProtKB-UniRule"/>
</dbReference>
<keyword evidence="6 7" id="KW-0030">Aminoacyl-tRNA synthetase</keyword>
<comment type="function">
    <text evidence="7">Catalyzes the attachment of pyrrolysine to tRNA(Pyl). Pyrrolysine is a lysine derivative encoded by the termination codon UAG.</text>
</comment>
<dbReference type="GeneID" id="24833332"/>
<dbReference type="NCBIfam" id="NF007083">
    <property type="entry name" value="PRK09537.1"/>
    <property type="match status" value="1"/>
</dbReference>
<dbReference type="InterPro" id="IPR012739">
    <property type="entry name" value="Pyrrolysyl-tRNA_ligase"/>
</dbReference>
<evidence type="ECO:0000313" key="11">
    <source>
        <dbReference type="Proteomes" id="UP000033101"/>
    </source>
</evidence>
<dbReference type="InterPro" id="IPR006195">
    <property type="entry name" value="aa-tRNA-synth_II"/>
</dbReference>
<dbReference type="EC" id="6.1.1.26" evidence="7"/>
<evidence type="ECO:0000256" key="7">
    <source>
        <dbReference type="HAMAP-Rule" id="MF_01573"/>
    </source>
</evidence>
<evidence type="ECO:0000256" key="6">
    <source>
        <dbReference type="ARBA" id="ARBA00023146"/>
    </source>
</evidence>
<dbReference type="PATRIC" id="fig|1434110.4.peg.5043"/>
<evidence type="ECO:0000256" key="5">
    <source>
        <dbReference type="ARBA" id="ARBA00022917"/>
    </source>
</evidence>
<dbReference type="KEGG" id="mhor:MSHOH_3965"/>
<name>A0A0E3SJK6_9EURY</name>
<dbReference type="EMBL" id="CP009516">
    <property type="protein sequence ID" value="AKB80448.1"/>
    <property type="molecule type" value="Genomic_DNA"/>
</dbReference>
<protein>
    <recommendedName>
        <fullName evidence="7">Pyrrolysine--tRNA ligase</fullName>
        <ecNumber evidence="7">6.1.1.26</ecNumber>
    </recommendedName>
    <alternativeName>
        <fullName evidence="7">Pyrrolysyl-tRNA synthetase</fullName>
        <shortName evidence="7">PylRS</shortName>
    </alternativeName>
</protein>
<dbReference type="HOGENOM" id="CLU_648316_0_0_2"/>
<dbReference type="NCBIfam" id="TIGR02367">
    <property type="entry name" value="PylS_Cterm"/>
    <property type="match status" value="1"/>
</dbReference>
<dbReference type="AlphaFoldDB" id="A0A0E3SJK6"/>